<dbReference type="GO" id="GO:0016787">
    <property type="term" value="F:hydrolase activity"/>
    <property type="evidence" value="ECO:0007669"/>
    <property type="project" value="UniProtKB-KW"/>
</dbReference>
<dbReference type="PANTHER" id="PTHR42886">
    <property type="entry name" value="RE40534P-RELATED"/>
    <property type="match status" value="1"/>
</dbReference>
<reference evidence="2 3" key="1">
    <citation type="submission" date="2017-10" db="EMBL/GenBank/DDBJ databases">
        <title>Nyctiphanis sp. nov., isolated from the stomach of the euphausiid Nyctiphanes simplex (Hansen, 1911) in the Gulf of California.</title>
        <authorList>
            <person name="Gomez-Gil B."/>
            <person name="Aguilar-Mendez M."/>
            <person name="Lopez-Cortes A."/>
            <person name="Gomez-Gutierrez J."/>
            <person name="Roque A."/>
            <person name="Lang E."/>
            <person name="Gonzalez-Castillo A."/>
        </authorList>
    </citation>
    <scope>NUCLEOTIDE SEQUENCE [LARGE SCALE GENOMIC DNA]</scope>
    <source>
        <strain evidence="2 3">CAIM 600</strain>
    </source>
</reference>
<evidence type="ECO:0000313" key="2">
    <source>
        <dbReference type="EMBL" id="RXJ74199.1"/>
    </source>
</evidence>
<dbReference type="RefSeq" id="WP_129121160.1">
    <property type="nucleotide sequence ID" value="NZ_PEIB01000003.1"/>
</dbReference>
<dbReference type="InterPro" id="IPR029058">
    <property type="entry name" value="AB_hydrolase_fold"/>
</dbReference>
<name>A0A4Q0YYA5_9GAMM</name>
<feature type="domain" description="AB hydrolase-1" evidence="1">
    <location>
        <begin position="50"/>
        <end position="301"/>
    </location>
</feature>
<dbReference type="InterPro" id="IPR000073">
    <property type="entry name" value="AB_hydrolase_1"/>
</dbReference>
<proteinExistence type="predicted"/>
<evidence type="ECO:0000259" key="1">
    <source>
        <dbReference type="Pfam" id="PF12697"/>
    </source>
</evidence>
<dbReference type="AlphaFoldDB" id="A0A4Q0YYA5"/>
<dbReference type="Pfam" id="PF12697">
    <property type="entry name" value="Abhydrolase_6"/>
    <property type="match status" value="1"/>
</dbReference>
<dbReference type="PANTHER" id="PTHR42886:SF29">
    <property type="entry name" value="PUMMELIG, ISOFORM A"/>
    <property type="match status" value="1"/>
</dbReference>
<accession>A0A4Q0YYA5</accession>
<keyword evidence="2" id="KW-0378">Hydrolase</keyword>
<dbReference type="SUPFAM" id="SSF53474">
    <property type="entry name" value="alpha/beta-Hydrolases"/>
    <property type="match status" value="1"/>
</dbReference>
<gene>
    <name evidence="2" type="ORF">CS022_03755</name>
</gene>
<organism evidence="2 3">
    <name type="scientific">Veronia nyctiphanis</name>
    <dbReference type="NCBI Taxonomy" id="1278244"/>
    <lineage>
        <taxon>Bacteria</taxon>
        <taxon>Pseudomonadati</taxon>
        <taxon>Pseudomonadota</taxon>
        <taxon>Gammaproteobacteria</taxon>
        <taxon>Vibrionales</taxon>
        <taxon>Vibrionaceae</taxon>
        <taxon>Veronia</taxon>
    </lineage>
</organism>
<comment type="caution">
    <text evidence="2">The sequence shown here is derived from an EMBL/GenBank/DDBJ whole genome shotgun (WGS) entry which is preliminary data.</text>
</comment>
<dbReference type="OrthoDB" id="5729753at2"/>
<dbReference type="Proteomes" id="UP000290287">
    <property type="component" value="Unassembled WGS sequence"/>
</dbReference>
<dbReference type="Gene3D" id="3.40.50.1820">
    <property type="entry name" value="alpha/beta hydrolase"/>
    <property type="match status" value="1"/>
</dbReference>
<keyword evidence="3" id="KW-1185">Reference proteome</keyword>
<protein>
    <submittedName>
        <fullName evidence="2">Alpha/beta hydrolase</fullName>
    </submittedName>
</protein>
<dbReference type="EMBL" id="PEIB01000003">
    <property type="protein sequence ID" value="RXJ74199.1"/>
    <property type="molecule type" value="Genomic_DNA"/>
</dbReference>
<sequence length="312" mass="34665">MSAQNASQLTLNKSADLGIENLLRIEFELADGTVIRGHRTEPSGKPVIHFLHGTGLSGLTYWPMLRLLSNEFDLFIPDIQGHGDSDDGGKFWGWNRNAEVCREIWSHFSTEYRGCEVIGMGHSFGGVLTVLMQDQDKQLFDRLVLLDPVVFSPIVLALLKASAFFGLPSPNPLVKATLNRRNSWPSKEEAERYFTGRGALKYWSPVAISAYVENGLTDASDGGVTLKCSPQRESEIFGSTPDRLWASLRGLGVPTSILFGENTYWFSRISFKILNKKPSIFKVEALEGGHCFMQEKPDDAVKSIKAHTLKAL</sequence>
<evidence type="ECO:0000313" key="3">
    <source>
        <dbReference type="Proteomes" id="UP000290287"/>
    </source>
</evidence>